<dbReference type="Proteomes" id="UP000509458">
    <property type="component" value="Chromosome"/>
</dbReference>
<accession>A0A6T9Y126</accession>
<evidence type="ECO:0000313" key="2">
    <source>
        <dbReference type="Proteomes" id="UP000509458"/>
    </source>
</evidence>
<name>A0A6T9Y126_ALTMA</name>
<evidence type="ECO:0000313" key="1">
    <source>
        <dbReference type="EMBL" id="CAB9494742.1"/>
    </source>
</evidence>
<organism evidence="1 2">
    <name type="scientific">Alteromonas macleodii</name>
    <name type="common">Pseudoalteromonas macleodii</name>
    <dbReference type="NCBI Taxonomy" id="28108"/>
    <lineage>
        <taxon>Bacteria</taxon>
        <taxon>Pseudomonadati</taxon>
        <taxon>Pseudomonadota</taxon>
        <taxon>Gammaproteobacteria</taxon>
        <taxon>Alteromonadales</taxon>
        <taxon>Alteromonadaceae</taxon>
        <taxon>Alteromonas/Salinimonas group</taxon>
        <taxon>Alteromonas</taxon>
    </lineage>
</organism>
<reference evidence="1 2" key="1">
    <citation type="submission" date="2020-06" db="EMBL/GenBank/DDBJ databases">
        <authorList>
            <person name="Duchaud E."/>
        </authorList>
    </citation>
    <scope>NUCLEOTIDE SEQUENCE [LARGE SCALE GENOMIC DNA]</scope>
    <source>
        <strain evidence="1">Alteromonas fortis</strain>
    </source>
</reference>
<proteinExistence type="predicted"/>
<dbReference type="AlphaFoldDB" id="A0A6T9Y126"/>
<dbReference type="EMBL" id="LR812090">
    <property type="protein sequence ID" value="CAB9494742.1"/>
    <property type="molecule type" value="Genomic_DNA"/>
</dbReference>
<sequence>MDVILSVEKLFKSTSPLQKNQIYNWFDRYKPQEQQKVYILSSEFEKRPKRNLSFTKRNKVKKA</sequence>
<protein>
    <submittedName>
        <fullName evidence="1">Exodeoxyribonuclease VII large subunit</fullName>
    </submittedName>
</protein>
<gene>
    <name evidence="1" type="ORF">ALFOR1_40109</name>
</gene>